<dbReference type="GO" id="GO:0004150">
    <property type="term" value="F:dihydroneopterin aldolase activity"/>
    <property type="evidence" value="ECO:0007669"/>
    <property type="project" value="UniProtKB-EC"/>
</dbReference>
<dbReference type="SUPFAM" id="SSF51717">
    <property type="entry name" value="Dihydropteroate synthetase-like"/>
    <property type="match status" value="1"/>
</dbReference>
<dbReference type="GO" id="GO:0046654">
    <property type="term" value="P:tetrahydrofolate biosynthetic process"/>
    <property type="evidence" value="ECO:0007669"/>
    <property type="project" value="TreeGrafter"/>
</dbReference>
<accession>A0AAJ5YU88</accession>
<evidence type="ECO:0000256" key="13">
    <source>
        <dbReference type="ARBA" id="ARBA00022679"/>
    </source>
</evidence>
<dbReference type="InterPro" id="IPR006390">
    <property type="entry name" value="DHP_synth_dom"/>
</dbReference>
<feature type="domain" description="Pterin-binding" evidence="25">
    <location>
        <begin position="453"/>
        <end position="744"/>
    </location>
</feature>
<evidence type="ECO:0000256" key="23">
    <source>
        <dbReference type="ARBA" id="ARBA00067568"/>
    </source>
</evidence>
<evidence type="ECO:0000313" key="26">
    <source>
        <dbReference type="EMBL" id="WFD00729.1"/>
    </source>
</evidence>
<keyword evidence="17" id="KW-0067">ATP-binding</keyword>
<dbReference type="EC" id="2.7.6.3" evidence="12"/>
<dbReference type="SUPFAM" id="SSF55083">
    <property type="entry name" value="6-hydroxymethyl-7,8-dihydropterin pyrophosphokinase, HPPK"/>
    <property type="match status" value="1"/>
</dbReference>
<evidence type="ECO:0000256" key="7">
    <source>
        <dbReference type="ARBA" id="ARBA00005051"/>
    </source>
</evidence>
<gene>
    <name evidence="26" type="primary">FOL1</name>
    <name evidence="26" type="ORF">MYAM1_003481</name>
</gene>
<evidence type="ECO:0000256" key="2">
    <source>
        <dbReference type="ARBA" id="ARBA00000198"/>
    </source>
</evidence>
<dbReference type="SUPFAM" id="SSF55620">
    <property type="entry name" value="Tetrahydrobiopterin biosynthesis enzymes-like"/>
    <property type="match status" value="2"/>
</dbReference>
<protein>
    <recommendedName>
        <fullName evidence="23">Folic acid synthesis protein FOL1</fullName>
        <ecNumber evidence="10">2.5.1.15</ecNumber>
        <ecNumber evidence="12">2.7.6.3</ecNumber>
        <ecNumber evidence="11">4.1.2.25</ecNumber>
    </recommendedName>
    <alternativeName>
        <fullName evidence="24">Folic acid synthesis protein fol1</fullName>
    </alternativeName>
</protein>
<dbReference type="GO" id="GO:0046872">
    <property type="term" value="F:metal ion binding"/>
    <property type="evidence" value="ECO:0007669"/>
    <property type="project" value="UniProtKB-KW"/>
</dbReference>
<dbReference type="PROSITE" id="PS00792">
    <property type="entry name" value="DHPS_1"/>
    <property type="match status" value="1"/>
</dbReference>
<dbReference type="GO" id="GO:0046656">
    <property type="term" value="P:folic acid biosynthetic process"/>
    <property type="evidence" value="ECO:0007669"/>
    <property type="project" value="UniProtKB-KW"/>
</dbReference>
<dbReference type="InterPro" id="IPR000489">
    <property type="entry name" value="Pterin-binding_dom"/>
</dbReference>
<dbReference type="Gene3D" id="3.20.20.20">
    <property type="entry name" value="Dihydropteroate synthase-like"/>
    <property type="match status" value="1"/>
</dbReference>
<evidence type="ECO:0000256" key="22">
    <source>
        <dbReference type="ARBA" id="ARBA00061548"/>
    </source>
</evidence>
<evidence type="ECO:0000256" key="24">
    <source>
        <dbReference type="ARBA" id="ARBA00068111"/>
    </source>
</evidence>
<evidence type="ECO:0000256" key="6">
    <source>
        <dbReference type="ARBA" id="ARBA00005013"/>
    </source>
</evidence>
<dbReference type="PROSITE" id="PS00793">
    <property type="entry name" value="DHPS_2"/>
    <property type="match status" value="1"/>
</dbReference>
<comment type="catalytic activity">
    <reaction evidence="2">
        <text>6-hydroxymethyl-7,8-dihydropterin + ATP = (7,8-dihydropterin-6-yl)methyl diphosphate + AMP + H(+)</text>
        <dbReference type="Rhea" id="RHEA:11412"/>
        <dbReference type="ChEBI" id="CHEBI:15378"/>
        <dbReference type="ChEBI" id="CHEBI:30616"/>
        <dbReference type="ChEBI" id="CHEBI:44841"/>
        <dbReference type="ChEBI" id="CHEBI:72950"/>
        <dbReference type="ChEBI" id="CHEBI:456215"/>
        <dbReference type="EC" id="2.7.6.3"/>
    </reaction>
</comment>
<dbReference type="Proteomes" id="UP001219567">
    <property type="component" value="Chromosome 6"/>
</dbReference>
<dbReference type="InterPro" id="IPR006157">
    <property type="entry name" value="FolB_dom"/>
</dbReference>
<evidence type="ECO:0000256" key="20">
    <source>
        <dbReference type="ARBA" id="ARBA00023268"/>
    </source>
</evidence>
<evidence type="ECO:0000256" key="8">
    <source>
        <dbReference type="ARBA" id="ARBA00009640"/>
    </source>
</evidence>
<reference evidence="26 27" key="1">
    <citation type="submission" date="2023-03" db="EMBL/GenBank/DDBJ databases">
        <title>Mating type loci evolution in Malassezia.</title>
        <authorList>
            <person name="Coelho M.A."/>
        </authorList>
    </citation>
    <scope>NUCLEOTIDE SEQUENCE [LARGE SCALE GENOMIC DNA]</scope>
    <source>
        <strain evidence="26 27">CBS 9725</strain>
    </source>
</reference>
<dbReference type="Pfam" id="PF00809">
    <property type="entry name" value="Pterin_bind"/>
    <property type="match status" value="1"/>
</dbReference>
<proteinExistence type="inferred from homology"/>
<evidence type="ECO:0000256" key="16">
    <source>
        <dbReference type="ARBA" id="ARBA00022777"/>
    </source>
</evidence>
<dbReference type="EC" id="2.5.1.15" evidence="10"/>
<dbReference type="InterPro" id="IPR043133">
    <property type="entry name" value="GTP-CH-I_C/QueF"/>
</dbReference>
<keyword evidence="18" id="KW-0460">Magnesium</keyword>
<evidence type="ECO:0000256" key="14">
    <source>
        <dbReference type="ARBA" id="ARBA00022723"/>
    </source>
</evidence>
<keyword evidence="20" id="KW-0511">Multifunctional enzyme</keyword>
<comment type="similarity">
    <text evidence="22">In the central section; belongs to the HPPK family.</text>
</comment>
<dbReference type="InterPro" id="IPR035907">
    <property type="entry name" value="Hppk_sf"/>
</dbReference>
<dbReference type="SMART" id="SM00905">
    <property type="entry name" value="FolB"/>
    <property type="match status" value="2"/>
</dbReference>
<sequence>MRQQNVHELRPKRLRDTIAVRGLEVRMQAGLDAWGRAIPQPVQIDAVLLTDVERAGRSDHLTYSINYGEIYRALEKHCREHQYDNPGQLALSLAEVCLACRAPWAEVSIRLPRALLRAEFVGLNVVRSDPSFASPSDLAALDHWELHSVEVFAILGVNPWERETKQRLLISLTASSPSMGSKPVRYERLARNLQAFVEASAYQTVESLATAIARLALVDHGLEKVTVRVEKPSAIMYAECASVEVVRERAFFLQDTTNETVKDVQSTSDVRWTSAVIAFGSNLGDRLAHIETALELLDAQQDVKLVDTSFLYETQPMYYMDQPRFLNGACRIFTRLSPHTLLKLTQTIEKQVGRSKGHVPVNGPRVIDLDILLYGEEQIRDGDHLIVPHPRIAERAFALLPLTDLIPNMEHPVLQRSMQQLSNALWNRDAFEPKDVARVLPLKRTQWRWGQKTLVMAILNATPDSFSDGGKFAEEDDMVKYALDMVRQGADVLDIGGQSTAPNAAEVSAQQESERVVRVIEALVKQGITIPISIDTYRASVARAALDAGATIVNDISGGERDPEMLPLVAERKCPYILMHMRGDASTMTSMTDYEGDTAGGVKDELSQRLLSALNAGVRRWNIILDPGIGFAKDTQDNMNLLRALPHIVGANGVRAGIDEPVEYCPATEFSPNQPYASLAHFPMLLGVSRKKFLGKLTQRQDSAMQPPEARVHATMAACTAAIATKCVDMIRVHDVEAAVDTVRTADALLRAHQVEINRNHE</sequence>
<dbReference type="PANTHER" id="PTHR20941">
    <property type="entry name" value="FOLATE SYNTHESIS PROTEINS"/>
    <property type="match status" value="1"/>
</dbReference>
<keyword evidence="15" id="KW-0547">Nucleotide-binding</keyword>
<evidence type="ECO:0000256" key="3">
    <source>
        <dbReference type="ARBA" id="ARBA00001353"/>
    </source>
</evidence>
<keyword evidence="13" id="KW-0808">Transferase</keyword>
<dbReference type="GO" id="GO:0003848">
    <property type="term" value="F:2-amino-4-hydroxy-6-hydroxymethyldihydropteridine diphosphokinase activity"/>
    <property type="evidence" value="ECO:0007669"/>
    <property type="project" value="UniProtKB-EC"/>
</dbReference>
<keyword evidence="19" id="KW-0289">Folate biosynthesis</keyword>
<comment type="catalytic activity">
    <reaction evidence="3">
        <text>7,8-dihydroneopterin = 6-hydroxymethyl-7,8-dihydropterin + glycolaldehyde</text>
        <dbReference type="Rhea" id="RHEA:10540"/>
        <dbReference type="ChEBI" id="CHEBI:17001"/>
        <dbReference type="ChEBI" id="CHEBI:17071"/>
        <dbReference type="ChEBI" id="CHEBI:44841"/>
        <dbReference type="EC" id="4.1.2.25"/>
    </reaction>
</comment>
<evidence type="ECO:0000256" key="19">
    <source>
        <dbReference type="ARBA" id="ARBA00022909"/>
    </source>
</evidence>
<dbReference type="NCBIfam" id="TIGR01496">
    <property type="entry name" value="DHPS"/>
    <property type="match status" value="1"/>
</dbReference>
<dbReference type="EMBL" id="CP119948">
    <property type="protein sequence ID" value="WFD00729.1"/>
    <property type="molecule type" value="Genomic_DNA"/>
</dbReference>
<keyword evidence="14" id="KW-0479">Metal-binding</keyword>
<dbReference type="Pfam" id="PF01288">
    <property type="entry name" value="HPPK"/>
    <property type="match status" value="1"/>
</dbReference>
<dbReference type="NCBIfam" id="TIGR01498">
    <property type="entry name" value="folK"/>
    <property type="match status" value="1"/>
</dbReference>
<comment type="cofactor">
    <cofactor evidence="4">
        <name>Mg(2+)</name>
        <dbReference type="ChEBI" id="CHEBI:18420"/>
    </cofactor>
</comment>
<comment type="pathway">
    <text evidence="5">Cofactor biosynthesis; tetrahydrofolate biosynthesis; 7,8-dihydrofolate from 2-amino-4-hydroxy-6-hydroxymethyl-7,8-dihydropteridine diphosphate and 4-aminobenzoate: step 1/2.</text>
</comment>
<dbReference type="AlphaFoldDB" id="A0AAJ5YU88"/>
<comment type="catalytic activity">
    <reaction evidence="1">
        <text>(7,8-dihydropterin-6-yl)methyl diphosphate + 4-aminobenzoate = 7,8-dihydropteroate + diphosphate</text>
        <dbReference type="Rhea" id="RHEA:19949"/>
        <dbReference type="ChEBI" id="CHEBI:17836"/>
        <dbReference type="ChEBI" id="CHEBI:17839"/>
        <dbReference type="ChEBI" id="CHEBI:33019"/>
        <dbReference type="ChEBI" id="CHEBI:72950"/>
        <dbReference type="EC" id="2.5.1.15"/>
    </reaction>
</comment>
<dbReference type="GO" id="GO:0004156">
    <property type="term" value="F:dihydropteroate synthase activity"/>
    <property type="evidence" value="ECO:0007669"/>
    <property type="project" value="UniProtKB-EC"/>
</dbReference>
<dbReference type="Gene3D" id="3.30.70.560">
    <property type="entry name" value="7,8-Dihydro-6-hydroxymethylpterin-pyrophosphokinase HPPK"/>
    <property type="match status" value="1"/>
</dbReference>
<dbReference type="GO" id="GO:0005740">
    <property type="term" value="C:mitochondrial envelope"/>
    <property type="evidence" value="ECO:0007669"/>
    <property type="project" value="TreeGrafter"/>
</dbReference>
<evidence type="ECO:0000256" key="9">
    <source>
        <dbReference type="ARBA" id="ARBA00009951"/>
    </source>
</evidence>
<dbReference type="FunFam" id="3.20.20.20:FF:000006">
    <property type="entry name" value="Dihydropteroate synthase"/>
    <property type="match status" value="1"/>
</dbReference>
<dbReference type="CDD" id="cd00483">
    <property type="entry name" value="HPPK"/>
    <property type="match status" value="1"/>
</dbReference>
<comment type="pathway">
    <text evidence="7">Cofactor biosynthesis; tetrahydrofolate biosynthesis; 2-amino-4-hydroxy-6-hydroxymethyl-7,8-dihydropteridine diphosphate from 7,8-dihydroneopterin triphosphate: step 4/4.</text>
</comment>
<dbReference type="GO" id="GO:0005524">
    <property type="term" value="F:ATP binding"/>
    <property type="evidence" value="ECO:0007669"/>
    <property type="project" value="UniProtKB-KW"/>
</dbReference>
<comment type="similarity">
    <text evidence="9">In the C-terminal section; belongs to the DHPS family.</text>
</comment>
<evidence type="ECO:0000256" key="11">
    <source>
        <dbReference type="ARBA" id="ARBA00013043"/>
    </source>
</evidence>
<evidence type="ECO:0000256" key="1">
    <source>
        <dbReference type="ARBA" id="ARBA00000012"/>
    </source>
</evidence>
<evidence type="ECO:0000256" key="15">
    <source>
        <dbReference type="ARBA" id="ARBA00022741"/>
    </source>
</evidence>
<keyword evidence="27" id="KW-1185">Reference proteome</keyword>
<evidence type="ECO:0000256" key="4">
    <source>
        <dbReference type="ARBA" id="ARBA00001946"/>
    </source>
</evidence>
<evidence type="ECO:0000256" key="17">
    <source>
        <dbReference type="ARBA" id="ARBA00022840"/>
    </source>
</evidence>
<organism evidence="26 27">
    <name type="scientific">Malassezia yamatoensis</name>
    <dbReference type="NCBI Taxonomy" id="253288"/>
    <lineage>
        <taxon>Eukaryota</taxon>
        <taxon>Fungi</taxon>
        <taxon>Dikarya</taxon>
        <taxon>Basidiomycota</taxon>
        <taxon>Ustilaginomycotina</taxon>
        <taxon>Malasseziomycetes</taxon>
        <taxon>Malasseziales</taxon>
        <taxon>Malasseziaceae</taxon>
        <taxon>Malassezia</taxon>
    </lineage>
</organism>
<evidence type="ECO:0000259" key="25">
    <source>
        <dbReference type="PROSITE" id="PS50972"/>
    </source>
</evidence>
<evidence type="ECO:0000256" key="12">
    <source>
        <dbReference type="ARBA" id="ARBA00013253"/>
    </source>
</evidence>
<keyword evidence="16" id="KW-0418">Kinase</keyword>
<dbReference type="CDD" id="cd00739">
    <property type="entry name" value="DHPS"/>
    <property type="match status" value="1"/>
</dbReference>
<dbReference type="InterPro" id="IPR011005">
    <property type="entry name" value="Dihydropteroate_synth-like_sf"/>
</dbReference>
<evidence type="ECO:0000256" key="18">
    <source>
        <dbReference type="ARBA" id="ARBA00022842"/>
    </source>
</evidence>
<dbReference type="GO" id="GO:0016301">
    <property type="term" value="F:kinase activity"/>
    <property type="evidence" value="ECO:0007669"/>
    <property type="project" value="UniProtKB-KW"/>
</dbReference>
<comment type="function">
    <text evidence="21">Catalyzes three sequential steps of tetrahydrofolate biosynthesis.</text>
</comment>
<dbReference type="EC" id="4.1.2.25" evidence="11"/>
<dbReference type="NCBIfam" id="TIGR00526">
    <property type="entry name" value="folB_dom"/>
    <property type="match status" value="2"/>
</dbReference>
<evidence type="ECO:0000256" key="10">
    <source>
        <dbReference type="ARBA" id="ARBA00012458"/>
    </source>
</evidence>
<comment type="pathway">
    <text evidence="6">Cofactor biosynthesis; tetrahydrofolate biosynthesis; 2-amino-4-hydroxy-6-hydroxymethyl-7,8-dihydropteridine diphosphate from 7,8-dihydroneopterin triphosphate: step 3/4.</text>
</comment>
<comment type="similarity">
    <text evidence="8">In the N-terminal section; belongs to the DHNA family.</text>
</comment>
<name>A0AAJ5YU88_9BASI</name>
<dbReference type="Pfam" id="PF02152">
    <property type="entry name" value="FolB"/>
    <property type="match status" value="2"/>
</dbReference>
<dbReference type="Gene3D" id="3.30.1130.10">
    <property type="match status" value="2"/>
</dbReference>
<evidence type="ECO:0000256" key="21">
    <source>
        <dbReference type="ARBA" id="ARBA00058009"/>
    </source>
</evidence>
<evidence type="ECO:0000313" key="27">
    <source>
        <dbReference type="Proteomes" id="UP001219567"/>
    </source>
</evidence>
<evidence type="ECO:0000256" key="5">
    <source>
        <dbReference type="ARBA" id="ARBA00004763"/>
    </source>
</evidence>
<dbReference type="InterPro" id="IPR045031">
    <property type="entry name" value="DHP_synth-like"/>
</dbReference>
<dbReference type="PROSITE" id="PS50972">
    <property type="entry name" value="PTERIN_BINDING"/>
    <property type="match status" value="1"/>
</dbReference>
<dbReference type="PANTHER" id="PTHR20941:SF1">
    <property type="entry name" value="FOLIC ACID SYNTHESIS PROTEIN FOL1"/>
    <property type="match status" value="1"/>
</dbReference>
<dbReference type="InterPro" id="IPR000550">
    <property type="entry name" value="Hppk"/>
</dbReference>